<keyword evidence="5" id="KW-0560">Oxidoreductase</keyword>
<evidence type="ECO:0000256" key="3">
    <source>
        <dbReference type="ARBA" id="ARBA00022630"/>
    </source>
</evidence>
<keyword evidence="8" id="KW-1185">Reference proteome</keyword>
<dbReference type="InterPro" id="IPR012951">
    <property type="entry name" value="BBE"/>
</dbReference>
<dbReference type="InterPro" id="IPR016166">
    <property type="entry name" value="FAD-bd_PCMH"/>
</dbReference>
<dbReference type="EMBL" id="JAKLMC020000045">
    <property type="protein sequence ID" value="KAK5948609.1"/>
    <property type="molecule type" value="Genomic_DNA"/>
</dbReference>
<dbReference type="PROSITE" id="PS51387">
    <property type="entry name" value="FAD_PCMH"/>
    <property type="match status" value="1"/>
</dbReference>
<dbReference type="GO" id="GO:0071949">
    <property type="term" value="F:FAD binding"/>
    <property type="evidence" value="ECO:0007669"/>
    <property type="project" value="InterPro"/>
</dbReference>
<evidence type="ECO:0000256" key="5">
    <source>
        <dbReference type="ARBA" id="ARBA00023002"/>
    </source>
</evidence>
<evidence type="ECO:0000313" key="8">
    <source>
        <dbReference type="Proteomes" id="UP001316803"/>
    </source>
</evidence>
<feature type="domain" description="FAD-binding PCMH-type" evidence="6">
    <location>
        <begin position="32"/>
        <end position="200"/>
    </location>
</feature>
<dbReference type="Gene3D" id="3.30.465.10">
    <property type="match status" value="1"/>
</dbReference>
<keyword evidence="3" id="KW-0285">Flavoprotein</keyword>
<dbReference type="InterPro" id="IPR050416">
    <property type="entry name" value="FAD-linked_Oxidoreductase"/>
</dbReference>
<dbReference type="Proteomes" id="UP001316803">
    <property type="component" value="Unassembled WGS sequence"/>
</dbReference>
<accession>A0AAN8E8A6</accession>
<keyword evidence="4" id="KW-0274">FAD</keyword>
<dbReference type="InterPro" id="IPR036318">
    <property type="entry name" value="FAD-bd_PCMH-like_sf"/>
</dbReference>
<dbReference type="Pfam" id="PF08031">
    <property type="entry name" value="BBE"/>
    <property type="match status" value="1"/>
</dbReference>
<organism evidence="7 8">
    <name type="scientific">Knufia fluminis</name>
    <dbReference type="NCBI Taxonomy" id="191047"/>
    <lineage>
        <taxon>Eukaryota</taxon>
        <taxon>Fungi</taxon>
        <taxon>Dikarya</taxon>
        <taxon>Ascomycota</taxon>
        <taxon>Pezizomycotina</taxon>
        <taxon>Eurotiomycetes</taxon>
        <taxon>Chaetothyriomycetidae</taxon>
        <taxon>Chaetothyriales</taxon>
        <taxon>Trichomeriaceae</taxon>
        <taxon>Knufia</taxon>
    </lineage>
</organism>
<dbReference type="AlphaFoldDB" id="A0AAN8E8A6"/>
<evidence type="ECO:0000256" key="1">
    <source>
        <dbReference type="ARBA" id="ARBA00001974"/>
    </source>
</evidence>
<comment type="cofactor">
    <cofactor evidence="1">
        <name>FAD</name>
        <dbReference type="ChEBI" id="CHEBI:57692"/>
    </cofactor>
</comment>
<proteinExistence type="inferred from homology"/>
<dbReference type="SUPFAM" id="SSF56176">
    <property type="entry name" value="FAD-binding/transporter-associated domain-like"/>
    <property type="match status" value="1"/>
</dbReference>
<name>A0AAN8E8A6_9EURO</name>
<dbReference type="InterPro" id="IPR006094">
    <property type="entry name" value="Oxid_FAD_bind_N"/>
</dbReference>
<dbReference type="Gene3D" id="3.40.462.20">
    <property type="match status" value="1"/>
</dbReference>
<gene>
    <name evidence="7" type="ORF">OHC33_010368</name>
</gene>
<dbReference type="GO" id="GO:0016491">
    <property type="term" value="F:oxidoreductase activity"/>
    <property type="evidence" value="ECO:0007669"/>
    <property type="project" value="UniProtKB-KW"/>
</dbReference>
<dbReference type="PANTHER" id="PTHR42973">
    <property type="entry name" value="BINDING OXIDOREDUCTASE, PUTATIVE (AFU_ORTHOLOGUE AFUA_1G17690)-RELATED"/>
    <property type="match status" value="1"/>
</dbReference>
<evidence type="ECO:0000256" key="4">
    <source>
        <dbReference type="ARBA" id="ARBA00022827"/>
    </source>
</evidence>
<dbReference type="InterPro" id="IPR016169">
    <property type="entry name" value="FAD-bd_PCMH_sub2"/>
</dbReference>
<evidence type="ECO:0000313" key="7">
    <source>
        <dbReference type="EMBL" id="KAK5948609.1"/>
    </source>
</evidence>
<dbReference type="Pfam" id="PF01565">
    <property type="entry name" value="FAD_binding_4"/>
    <property type="match status" value="1"/>
</dbReference>
<comment type="similarity">
    <text evidence="2">Belongs to the oxygen-dependent FAD-linked oxidoreductase family.</text>
</comment>
<reference evidence="7 8" key="1">
    <citation type="submission" date="2022-12" db="EMBL/GenBank/DDBJ databases">
        <title>Genomic features and morphological characterization of a novel Knufia sp. strain isolated from spacecraft assembly facility.</title>
        <authorList>
            <person name="Teixeira M."/>
            <person name="Chander A.M."/>
            <person name="Stajich J.E."/>
            <person name="Venkateswaran K."/>
        </authorList>
    </citation>
    <scope>NUCLEOTIDE SEQUENCE [LARGE SCALE GENOMIC DNA]</scope>
    <source>
        <strain evidence="7 8">FJI-L2-BK-P2</strain>
    </source>
</reference>
<evidence type="ECO:0000259" key="6">
    <source>
        <dbReference type="PROSITE" id="PS51387"/>
    </source>
</evidence>
<dbReference type="PANTHER" id="PTHR42973:SF39">
    <property type="entry name" value="FAD-BINDING PCMH-TYPE DOMAIN-CONTAINING PROTEIN"/>
    <property type="match status" value="1"/>
</dbReference>
<evidence type="ECO:0000256" key="2">
    <source>
        <dbReference type="ARBA" id="ARBA00005466"/>
    </source>
</evidence>
<protein>
    <recommendedName>
        <fullName evidence="6">FAD-binding PCMH-type domain-containing protein</fullName>
    </recommendedName>
</protein>
<sequence length="446" mass="49559">MEVLTQQELELDGVFAPGSNEYKRLQKPFSQLNWIPADYVAEPKTIEELSVLVKQAAERRIRARFWTGHMLPDSPQSGLHIGGYQMKHLSFDEARGIVTIGAGVKQPELDRYLIPRGRAAVTSTSCSNSVVGVALVGGYGWLSAMHGSCLNNMVSARVVLADGSVVTCSEHERTELFFAIRGSGGSFGIVAEASFHTHPQKQDVFWGTLTTSIQELESTLDLLRRVEMNLDSRAMISARLEHSPTSTQLVIRLFFNGTEAEARNHFAPLLNLANTATEASMVRFDEVSAQMDRLPDHQRGSRYAYTGVNLQTFDTLELAQICQDFMDQIGSLDGVRYAVLGFDTRSFPASVANSEGCGANAAKIMTYMRVQWLEPTRDTDIENAIKKLGNAWRSKVVLGQKGYPAFCRTGDLKPEDIYGQNLQRLRDLKARYDPHSMWVDRSILAA</sequence>
<comment type="caution">
    <text evidence="7">The sequence shown here is derived from an EMBL/GenBank/DDBJ whole genome shotgun (WGS) entry which is preliminary data.</text>
</comment>